<reference evidence="2 3" key="1">
    <citation type="submission" date="2019-07" db="EMBL/GenBank/DDBJ databases">
        <title>Chromosome genome assembly for large yellow croaker.</title>
        <authorList>
            <person name="Xiao S."/>
        </authorList>
    </citation>
    <scope>NUCLEOTIDE SEQUENCE [LARGE SCALE GENOMIC DNA]</scope>
    <source>
        <strain evidence="2">JMULYC20181020</strain>
        <tissue evidence="2">Muscle</tissue>
    </source>
</reference>
<feature type="compositionally biased region" description="Polar residues" evidence="1">
    <location>
        <begin position="97"/>
        <end position="116"/>
    </location>
</feature>
<sequence length="181" mass="19104">MLMKRIAHLDALISSAHGDWGGGREMGGGGGGVMFSRRPCPPSSSSPSSSSSSSSSSSPPAAAAVVRSMLERIDRQTILISTKPEPPELPTDRPFVSPTTTQSEQQRASSSLSPSRNETDSERTDEDEQDMPDGFCHLFGILYSGHLLFPKYVPTSATGVFLPGSAAKSQIKHPSIEAGEG</sequence>
<feature type="compositionally biased region" description="Low complexity" evidence="1">
    <location>
        <begin position="45"/>
        <end position="60"/>
    </location>
</feature>
<dbReference type="Proteomes" id="UP000424527">
    <property type="component" value="Unassembled WGS sequence"/>
</dbReference>
<evidence type="ECO:0000256" key="1">
    <source>
        <dbReference type="SAM" id="MobiDB-lite"/>
    </source>
</evidence>
<accession>A0A6G0HQN8</accession>
<feature type="compositionally biased region" description="Gly residues" evidence="1">
    <location>
        <begin position="19"/>
        <end position="33"/>
    </location>
</feature>
<protein>
    <submittedName>
        <fullName evidence="2">Uncharacterized protein</fullName>
    </submittedName>
</protein>
<dbReference type="EMBL" id="REGW02000020">
    <property type="protein sequence ID" value="KAE8281578.1"/>
    <property type="molecule type" value="Genomic_DNA"/>
</dbReference>
<name>A0A6G0HQN8_LARCR</name>
<proteinExistence type="predicted"/>
<comment type="caution">
    <text evidence="2">The sequence shown here is derived from an EMBL/GenBank/DDBJ whole genome shotgun (WGS) entry which is preliminary data.</text>
</comment>
<keyword evidence="3" id="KW-1185">Reference proteome</keyword>
<feature type="region of interest" description="Disordered" evidence="1">
    <location>
        <begin position="15"/>
        <end position="131"/>
    </location>
</feature>
<gene>
    <name evidence="2" type="ORF">D5F01_LYC20567</name>
</gene>
<evidence type="ECO:0000313" key="3">
    <source>
        <dbReference type="Proteomes" id="UP000424527"/>
    </source>
</evidence>
<evidence type="ECO:0000313" key="2">
    <source>
        <dbReference type="EMBL" id="KAE8281578.1"/>
    </source>
</evidence>
<dbReference type="AlphaFoldDB" id="A0A6G0HQN8"/>
<organism evidence="2 3">
    <name type="scientific">Larimichthys crocea</name>
    <name type="common">Large yellow croaker</name>
    <name type="synonym">Pseudosciaena crocea</name>
    <dbReference type="NCBI Taxonomy" id="215358"/>
    <lineage>
        <taxon>Eukaryota</taxon>
        <taxon>Metazoa</taxon>
        <taxon>Chordata</taxon>
        <taxon>Craniata</taxon>
        <taxon>Vertebrata</taxon>
        <taxon>Euteleostomi</taxon>
        <taxon>Actinopterygii</taxon>
        <taxon>Neopterygii</taxon>
        <taxon>Teleostei</taxon>
        <taxon>Neoteleostei</taxon>
        <taxon>Acanthomorphata</taxon>
        <taxon>Eupercaria</taxon>
        <taxon>Sciaenidae</taxon>
        <taxon>Larimichthys</taxon>
    </lineage>
</organism>